<gene>
    <name evidence="2" type="ORF">GCM10009682_60360</name>
</gene>
<comment type="caution">
    <text evidence="2">The sequence shown here is derived from an EMBL/GenBank/DDBJ whole genome shotgun (WGS) entry which is preliminary data.</text>
</comment>
<dbReference type="PROSITE" id="PS00061">
    <property type="entry name" value="ADH_SHORT"/>
    <property type="match status" value="1"/>
</dbReference>
<dbReference type="PANTHER" id="PTHR43245:SF13">
    <property type="entry name" value="UDP-D-APIOSE_UDP-D-XYLOSE SYNTHASE 2"/>
    <property type="match status" value="1"/>
</dbReference>
<dbReference type="PANTHER" id="PTHR43245">
    <property type="entry name" value="BIFUNCTIONAL POLYMYXIN RESISTANCE PROTEIN ARNA"/>
    <property type="match status" value="1"/>
</dbReference>
<dbReference type="Pfam" id="PF01370">
    <property type="entry name" value="Epimerase"/>
    <property type="match status" value="1"/>
</dbReference>
<dbReference type="RefSeq" id="WP_344139783.1">
    <property type="nucleotide sequence ID" value="NZ_BAAALT010000280.1"/>
</dbReference>
<dbReference type="InterPro" id="IPR001509">
    <property type="entry name" value="Epimerase_deHydtase"/>
</dbReference>
<dbReference type="Proteomes" id="UP001500218">
    <property type="component" value="Unassembled WGS sequence"/>
</dbReference>
<organism evidence="2 3">
    <name type="scientific">Luedemannella flava</name>
    <dbReference type="NCBI Taxonomy" id="349316"/>
    <lineage>
        <taxon>Bacteria</taxon>
        <taxon>Bacillati</taxon>
        <taxon>Actinomycetota</taxon>
        <taxon>Actinomycetes</taxon>
        <taxon>Micromonosporales</taxon>
        <taxon>Micromonosporaceae</taxon>
        <taxon>Luedemannella</taxon>
    </lineage>
</organism>
<evidence type="ECO:0000313" key="3">
    <source>
        <dbReference type="Proteomes" id="UP001500218"/>
    </source>
</evidence>
<dbReference type="InterPro" id="IPR050177">
    <property type="entry name" value="Lipid_A_modif_metabolic_enz"/>
</dbReference>
<reference evidence="3" key="1">
    <citation type="journal article" date="2019" name="Int. J. Syst. Evol. Microbiol.">
        <title>The Global Catalogue of Microorganisms (GCM) 10K type strain sequencing project: providing services to taxonomists for standard genome sequencing and annotation.</title>
        <authorList>
            <consortium name="The Broad Institute Genomics Platform"/>
            <consortium name="The Broad Institute Genome Sequencing Center for Infectious Disease"/>
            <person name="Wu L."/>
            <person name="Ma J."/>
        </authorList>
    </citation>
    <scope>NUCLEOTIDE SEQUENCE [LARGE SCALE GENOMIC DNA]</scope>
    <source>
        <strain evidence="3">JCM 13250</strain>
    </source>
</reference>
<protein>
    <submittedName>
        <fullName evidence="2">NAD-dependent epimerase/dehydratase family protein</fullName>
    </submittedName>
</protein>
<dbReference type="InterPro" id="IPR020904">
    <property type="entry name" value="Sc_DH/Rdtase_CS"/>
</dbReference>
<evidence type="ECO:0000259" key="1">
    <source>
        <dbReference type="Pfam" id="PF01370"/>
    </source>
</evidence>
<sequence>MTRVLVFGVTGFLGRHVAAAFAGRPGTEVVTAGRRPGPGGVDHQVDLATAGPAAMADLVRAVAPDAVVNCAGVTGTDPVELVSGNVVAVATVLSALHRTGFGGRFVHLGSAAEYGITPPGVAVTERTPTAPTSPYGVTKLAGTALALAARDELDVTVLRVFNPIGPGASENQLAGRLVAQLRRARATGEPATVGALDGHRDLIDARDVATAVVAAATTGDGLPGVLNVGSGRATALRELAAAAADAAGCPPVRETGAGSPHSASLTWQRADITVTSAVLGWQPAIDVAASVADMWHAAEVPA</sequence>
<keyword evidence="3" id="KW-1185">Reference proteome</keyword>
<accession>A0ABP4Z4F8</accession>
<feature type="domain" description="NAD-dependent epimerase/dehydratase" evidence="1">
    <location>
        <begin position="4"/>
        <end position="229"/>
    </location>
</feature>
<dbReference type="SUPFAM" id="SSF51735">
    <property type="entry name" value="NAD(P)-binding Rossmann-fold domains"/>
    <property type="match status" value="1"/>
</dbReference>
<name>A0ABP4Z4F8_9ACTN</name>
<evidence type="ECO:0000313" key="2">
    <source>
        <dbReference type="EMBL" id="GAA1833856.1"/>
    </source>
</evidence>
<dbReference type="InterPro" id="IPR036291">
    <property type="entry name" value="NAD(P)-bd_dom_sf"/>
</dbReference>
<dbReference type="Gene3D" id="3.40.50.720">
    <property type="entry name" value="NAD(P)-binding Rossmann-like Domain"/>
    <property type="match status" value="1"/>
</dbReference>
<proteinExistence type="predicted"/>
<dbReference type="EMBL" id="BAAALT010000280">
    <property type="protein sequence ID" value="GAA1833856.1"/>
    <property type="molecule type" value="Genomic_DNA"/>
</dbReference>